<dbReference type="GO" id="GO:0005634">
    <property type="term" value="C:nucleus"/>
    <property type="evidence" value="ECO:0007669"/>
    <property type="project" value="TreeGrafter"/>
</dbReference>
<dbReference type="Pfam" id="PF03630">
    <property type="entry name" value="Fumble"/>
    <property type="match status" value="1"/>
</dbReference>
<dbReference type="InterPro" id="IPR004567">
    <property type="entry name" value="Type_II_PanK"/>
</dbReference>
<keyword evidence="3" id="KW-0173">Coenzyme A biosynthesis</keyword>
<organism evidence="4 5">
    <name type="scientific">Rhizopus stolonifer</name>
    <name type="common">Rhizopus nigricans</name>
    <dbReference type="NCBI Taxonomy" id="4846"/>
    <lineage>
        <taxon>Eukaryota</taxon>
        <taxon>Fungi</taxon>
        <taxon>Fungi incertae sedis</taxon>
        <taxon>Mucoromycota</taxon>
        <taxon>Mucoromycotina</taxon>
        <taxon>Mucoromycetes</taxon>
        <taxon>Mucorales</taxon>
        <taxon>Mucorineae</taxon>
        <taxon>Rhizopodaceae</taxon>
        <taxon>Rhizopus</taxon>
    </lineage>
</organism>
<dbReference type="GO" id="GO:0004594">
    <property type="term" value="F:pantothenate kinase activity"/>
    <property type="evidence" value="ECO:0007669"/>
    <property type="project" value="TreeGrafter"/>
</dbReference>
<evidence type="ECO:0000256" key="2">
    <source>
        <dbReference type="ARBA" id="ARBA00022840"/>
    </source>
</evidence>
<evidence type="ECO:0000313" key="4">
    <source>
        <dbReference type="EMBL" id="RCH95936.1"/>
    </source>
</evidence>
<sequence>MTMNVIGASVSEAIYASHETRDIVLPNQTEHASQIAVDIGGSLAKVTYFTPSADRKGGRLHFKKFESGKVDEYIDYIVHLFENAQHYNNSSQQVLLPNVIVDKEDEMECLIIGLNFFITEIPYDVFTYNEVDTNPICFEEKSNNVYPYMLVNIGSGVSILRVDGPRS</sequence>
<keyword evidence="5" id="KW-1185">Reference proteome</keyword>
<keyword evidence="1" id="KW-0547">Nucleotide-binding</keyword>
<protein>
    <recommendedName>
        <fullName evidence="6">Pantothenate kinase</fullName>
    </recommendedName>
</protein>
<dbReference type="GO" id="GO:0005524">
    <property type="term" value="F:ATP binding"/>
    <property type="evidence" value="ECO:0007669"/>
    <property type="project" value="UniProtKB-KW"/>
</dbReference>
<evidence type="ECO:0008006" key="6">
    <source>
        <dbReference type="Google" id="ProtNLM"/>
    </source>
</evidence>
<dbReference type="AlphaFoldDB" id="A0A367K178"/>
<proteinExistence type="predicted"/>
<dbReference type="OrthoDB" id="498611at2759"/>
<name>A0A367K178_RHIST</name>
<dbReference type="Gene3D" id="3.30.420.40">
    <property type="match status" value="1"/>
</dbReference>
<dbReference type="EMBL" id="PJQM01002370">
    <property type="protein sequence ID" value="RCH95936.1"/>
    <property type="molecule type" value="Genomic_DNA"/>
</dbReference>
<dbReference type="STRING" id="4846.A0A367K178"/>
<dbReference type="PANTHER" id="PTHR12280">
    <property type="entry name" value="PANTOTHENATE KINASE"/>
    <property type="match status" value="1"/>
</dbReference>
<evidence type="ECO:0000256" key="1">
    <source>
        <dbReference type="ARBA" id="ARBA00022741"/>
    </source>
</evidence>
<evidence type="ECO:0000256" key="3">
    <source>
        <dbReference type="ARBA" id="ARBA00022993"/>
    </source>
</evidence>
<comment type="caution">
    <text evidence="4">The sequence shown here is derived from an EMBL/GenBank/DDBJ whole genome shotgun (WGS) entry which is preliminary data.</text>
</comment>
<gene>
    <name evidence="4" type="ORF">CU098_009418</name>
</gene>
<evidence type="ECO:0000313" key="5">
    <source>
        <dbReference type="Proteomes" id="UP000253551"/>
    </source>
</evidence>
<dbReference type="GO" id="GO:0015937">
    <property type="term" value="P:coenzyme A biosynthetic process"/>
    <property type="evidence" value="ECO:0007669"/>
    <property type="project" value="UniProtKB-KW"/>
</dbReference>
<keyword evidence="2" id="KW-0067">ATP-binding</keyword>
<accession>A0A367K178</accession>
<reference evidence="4 5" key="1">
    <citation type="journal article" date="2018" name="G3 (Bethesda)">
        <title>Phylogenetic and Phylogenomic Definition of Rhizopus Species.</title>
        <authorList>
            <person name="Gryganskyi A.P."/>
            <person name="Golan J."/>
            <person name="Dolatabadi S."/>
            <person name="Mondo S."/>
            <person name="Robb S."/>
            <person name="Idnurm A."/>
            <person name="Muszewska A."/>
            <person name="Steczkiewicz K."/>
            <person name="Masonjones S."/>
            <person name="Liao H.L."/>
            <person name="Gajdeczka M.T."/>
            <person name="Anike F."/>
            <person name="Vuek A."/>
            <person name="Anishchenko I.M."/>
            <person name="Voigt K."/>
            <person name="de Hoog G.S."/>
            <person name="Smith M.E."/>
            <person name="Heitman J."/>
            <person name="Vilgalys R."/>
            <person name="Stajich J.E."/>
        </authorList>
    </citation>
    <scope>NUCLEOTIDE SEQUENCE [LARGE SCALE GENOMIC DNA]</scope>
    <source>
        <strain evidence="4 5">LSU 92-RS-03</strain>
    </source>
</reference>
<dbReference type="InterPro" id="IPR043129">
    <property type="entry name" value="ATPase_NBD"/>
</dbReference>
<dbReference type="Proteomes" id="UP000253551">
    <property type="component" value="Unassembled WGS sequence"/>
</dbReference>
<dbReference type="GO" id="GO:0005829">
    <property type="term" value="C:cytosol"/>
    <property type="evidence" value="ECO:0007669"/>
    <property type="project" value="TreeGrafter"/>
</dbReference>
<dbReference type="PANTHER" id="PTHR12280:SF20">
    <property type="entry name" value="4'-PHOSPHOPANTETHEINE PHOSPHATASE"/>
    <property type="match status" value="1"/>
</dbReference>
<dbReference type="Gene3D" id="3.30.420.510">
    <property type="match status" value="1"/>
</dbReference>
<dbReference type="SUPFAM" id="SSF53067">
    <property type="entry name" value="Actin-like ATPase domain"/>
    <property type="match status" value="1"/>
</dbReference>